<sequence>MVEMKLNLPTEINILLRRYVLENNIKNKERAITFILKGFLYELYKIKQVKND</sequence>
<proteinExistence type="predicted"/>
<evidence type="ECO:0000313" key="1">
    <source>
        <dbReference type="EMBL" id="KKK62942.1"/>
    </source>
</evidence>
<name>A0A0F8X1J4_9ZZZZ</name>
<gene>
    <name evidence="1" type="ORF">LCGC14_2999280</name>
</gene>
<comment type="caution">
    <text evidence="1">The sequence shown here is derived from an EMBL/GenBank/DDBJ whole genome shotgun (WGS) entry which is preliminary data.</text>
</comment>
<reference evidence="1" key="1">
    <citation type="journal article" date="2015" name="Nature">
        <title>Complex archaea that bridge the gap between prokaryotes and eukaryotes.</title>
        <authorList>
            <person name="Spang A."/>
            <person name="Saw J.H."/>
            <person name="Jorgensen S.L."/>
            <person name="Zaremba-Niedzwiedzka K."/>
            <person name="Martijn J."/>
            <person name="Lind A.E."/>
            <person name="van Eijk R."/>
            <person name="Schleper C."/>
            <person name="Guy L."/>
            <person name="Ettema T.J."/>
        </authorList>
    </citation>
    <scope>NUCLEOTIDE SEQUENCE</scope>
</reference>
<accession>A0A0F8X1J4</accession>
<protein>
    <submittedName>
        <fullName evidence="1">Uncharacterized protein</fullName>
    </submittedName>
</protein>
<dbReference type="AlphaFoldDB" id="A0A0F8X1J4"/>
<dbReference type="EMBL" id="LAZR01061750">
    <property type="protein sequence ID" value="KKK62942.1"/>
    <property type="molecule type" value="Genomic_DNA"/>
</dbReference>
<organism evidence="1">
    <name type="scientific">marine sediment metagenome</name>
    <dbReference type="NCBI Taxonomy" id="412755"/>
    <lineage>
        <taxon>unclassified sequences</taxon>
        <taxon>metagenomes</taxon>
        <taxon>ecological metagenomes</taxon>
    </lineage>
</organism>